<proteinExistence type="predicted"/>
<name>A0A8D9D0S5_BRACM</name>
<evidence type="ECO:0000256" key="1">
    <source>
        <dbReference type="SAM" id="MobiDB-lite"/>
    </source>
</evidence>
<dbReference type="Gramene" id="A09p72910.2_BraZ1">
    <property type="protein sequence ID" value="A09p72910.2_BraZ1.CDS.1"/>
    <property type="gene ID" value="A09g72910.2_BraZ1"/>
</dbReference>
<feature type="region of interest" description="Disordered" evidence="1">
    <location>
        <begin position="45"/>
        <end position="74"/>
    </location>
</feature>
<protein>
    <submittedName>
        <fullName evidence="2">Uncharacterized protein</fullName>
    </submittedName>
</protein>
<evidence type="ECO:0000313" key="3">
    <source>
        <dbReference type="Proteomes" id="UP000694005"/>
    </source>
</evidence>
<evidence type="ECO:0000313" key="2">
    <source>
        <dbReference type="EMBL" id="CAG7866824.1"/>
    </source>
</evidence>
<dbReference type="Proteomes" id="UP000694005">
    <property type="component" value="Chromosome A09"/>
</dbReference>
<reference evidence="2 3" key="1">
    <citation type="submission" date="2021-07" db="EMBL/GenBank/DDBJ databases">
        <authorList>
            <consortium name="Genoscope - CEA"/>
            <person name="William W."/>
        </authorList>
    </citation>
    <scope>NUCLEOTIDE SEQUENCE [LARGE SCALE GENOMIC DNA]</scope>
</reference>
<organism evidence="2 3">
    <name type="scientific">Brassica campestris</name>
    <name type="common">Field mustard</name>
    <dbReference type="NCBI Taxonomy" id="3711"/>
    <lineage>
        <taxon>Eukaryota</taxon>
        <taxon>Viridiplantae</taxon>
        <taxon>Streptophyta</taxon>
        <taxon>Embryophyta</taxon>
        <taxon>Tracheophyta</taxon>
        <taxon>Spermatophyta</taxon>
        <taxon>Magnoliopsida</taxon>
        <taxon>eudicotyledons</taxon>
        <taxon>Gunneridae</taxon>
        <taxon>Pentapetalae</taxon>
        <taxon>rosids</taxon>
        <taxon>malvids</taxon>
        <taxon>Brassicales</taxon>
        <taxon>Brassicaceae</taxon>
        <taxon>Brassiceae</taxon>
        <taxon>Brassica</taxon>
    </lineage>
</organism>
<accession>A0A8D9D0S5</accession>
<feature type="region of interest" description="Disordered" evidence="1">
    <location>
        <begin position="174"/>
        <end position="221"/>
    </location>
</feature>
<gene>
    <name evidence="2" type="ORF">BRAPAZ1V2_A09P72910.2</name>
</gene>
<feature type="compositionally biased region" description="Basic and acidic residues" evidence="1">
    <location>
        <begin position="51"/>
        <end position="65"/>
    </location>
</feature>
<sequence length="221" mass="25490">MFGLLKKSKPQQDVYFPFKTVFEKEQLIFDKKQFASNEFDFVQKQKKRQNRRDDEKWVRSRDRPFTKAKRSNCDVPDQNELQTYASLEKMLHKAIHVVRQLKKKGNSNTSSAPKQQNLRTNLFEEEGNDVPQTTDHYMEPAQHGVQDVLNISTEVQVFHRAILDLGRARLSLGGEKTKDGHAFSSGGPSGQSRKRPYLYPVHPSGSDESRHLDWSSPFSVP</sequence>
<dbReference type="EMBL" id="LS974625">
    <property type="protein sequence ID" value="CAG7866824.1"/>
    <property type="molecule type" value="Genomic_DNA"/>
</dbReference>
<dbReference type="AlphaFoldDB" id="A0A8D9D0S5"/>